<evidence type="ECO:0000313" key="2">
    <source>
        <dbReference type="EMBL" id="MSS46159.1"/>
    </source>
</evidence>
<dbReference type="EMBL" id="VUMG01000003">
    <property type="protein sequence ID" value="MSS46159.1"/>
    <property type="molecule type" value="Genomic_DNA"/>
</dbReference>
<reference evidence="2 3" key="1">
    <citation type="submission" date="2019-08" db="EMBL/GenBank/DDBJ databases">
        <title>In-depth cultivation of the pig gut microbiome towards novel bacterial diversity and tailored functional studies.</title>
        <authorList>
            <person name="Wylensek D."/>
            <person name="Hitch T.C.A."/>
            <person name="Clavel T."/>
        </authorList>
    </citation>
    <scope>NUCLEOTIDE SEQUENCE [LARGE SCALE GENOMIC DNA]</scope>
    <source>
        <strain evidence="2 3">WCA-380-WT-3A</strain>
    </source>
</reference>
<proteinExistence type="predicted"/>
<keyword evidence="1" id="KW-0472">Membrane</keyword>
<dbReference type="Proteomes" id="UP000466104">
    <property type="component" value="Unassembled WGS sequence"/>
</dbReference>
<evidence type="ECO:0000313" key="3">
    <source>
        <dbReference type="Proteomes" id="UP000466104"/>
    </source>
</evidence>
<gene>
    <name evidence="2" type="ORF">FYJ43_08980</name>
</gene>
<name>A0A7K0J890_9ACTN</name>
<keyword evidence="1" id="KW-0812">Transmembrane</keyword>
<feature type="transmembrane region" description="Helical" evidence="1">
    <location>
        <begin position="65"/>
        <end position="85"/>
    </location>
</feature>
<feature type="transmembrane region" description="Helical" evidence="1">
    <location>
        <begin position="173"/>
        <end position="198"/>
    </location>
</feature>
<keyword evidence="1" id="KW-1133">Transmembrane helix</keyword>
<sequence>MDETETSRVANGDPLILTRITVAPTPRRQLGETVSRTIIVMRLMGAYLIRVVIGKGVLKSRAIRLGVFACLVLFLLIATVLAIILTRDVANGATIRDLVLTINSLSSVVWTAVAFLIVKILMADAGTMMAITHHLPITNRERQRAVGVLDALATLIIVIIGMFTTSVSSLVNFGISAVPGLITCVVMPATATYATLELSHRCCDLALARTPFRRARQPILAVMFFLIVLALWQSMPTMLAAITSSPEPFTVWPLVFHDINLYYGSPATTGCFLALIVVSFLPVMVLPTSPLDIRHRFVMLPVVGLNASFFDTAPQFRALFRSRYTLQAALLSAGFVALLATRVAGPSSVWGVEPLTIGGFFQYATLAPSFRIFEPRLPASRFYLRLLAAQYALVAPMLVVAVLIDIFTNHPAHSTILATAGVCGSALITIGVGIFVPARDDNPLSILLGCAIVLTIGMALVVFCGILHLPAAASIGLGIACAALLITYSIVTISDQRKAAR</sequence>
<accession>A0A7K0J890</accession>
<organism evidence="2 3">
    <name type="scientific">Cutibacterium porci</name>
    <dbReference type="NCBI Taxonomy" id="2605781"/>
    <lineage>
        <taxon>Bacteria</taxon>
        <taxon>Bacillati</taxon>
        <taxon>Actinomycetota</taxon>
        <taxon>Actinomycetes</taxon>
        <taxon>Propionibacteriales</taxon>
        <taxon>Propionibacteriaceae</taxon>
        <taxon>Cutibacterium</taxon>
    </lineage>
</organism>
<keyword evidence="3" id="KW-1185">Reference proteome</keyword>
<protein>
    <submittedName>
        <fullName evidence="2">ABC transporter permease</fullName>
    </submittedName>
</protein>
<feature type="transmembrane region" description="Helical" evidence="1">
    <location>
        <begin position="105"/>
        <end position="125"/>
    </location>
</feature>
<evidence type="ECO:0000256" key="1">
    <source>
        <dbReference type="SAM" id="Phobius"/>
    </source>
</evidence>
<feature type="transmembrane region" description="Helical" evidence="1">
    <location>
        <begin position="219"/>
        <end position="242"/>
    </location>
</feature>
<feature type="transmembrane region" description="Helical" evidence="1">
    <location>
        <begin position="382"/>
        <end position="404"/>
    </location>
</feature>
<comment type="caution">
    <text evidence="2">The sequence shown here is derived from an EMBL/GenBank/DDBJ whole genome shotgun (WGS) entry which is preliminary data.</text>
</comment>
<feature type="transmembrane region" description="Helical" evidence="1">
    <location>
        <begin position="475"/>
        <end position="493"/>
    </location>
</feature>
<dbReference type="AlphaFoldDB" id="A0A7K0J890"/>
<feature type="transmembrane region" description="Helical" evidence="1">
    <location>
        <begin position="444"/>
        <end position="469"/>
    </location>
</feature>
<feature type="transmembrane region" description="Helical" evidence="1">
    <location>
        <begin position="146"/>
        <end position="167"/>
    </location>
</feature>
<feature type="transmembrane region" description="Helical" evidence="1">
    <location>
        <begin position="262"/>
        <end position="286"/>
    </location>
</feature>
<feature type="transmembrane region" description="Helical" evidence="1">
    <location>
        <begin position="416"/>
        <end position="437"/>
    </location>
</feature>